<feature type="compositionally biased region" description="Basic and acidic residues" evidence="1">
    <location>
        <begin position="707"/>
        <end position="716"/>
    </location>
</feature>
<dbReference type="AlphaFoldDB" id="A0A086QED6"/>
<accession>A0A086QED6</accession>
<feature type="region of interest" description="Disordered" evidence="1">
    <location>
        <begin position="43"/>
        <end position="86"/>
    </location>
</feature>
<sequence>MKSVWRRGSLPRAPSGWKRSFSVLMVIGITLLLVAQYNGEQANASGKTEGVPEVDSVSAQDHAHRSALSRVEGRIPGSRARKPLQPGPQIMAGSIAMHPSSSVFVDLVTPDSSYVCSAVRVLPTAISSKQRQLPEVSLPIPLEDSRKRRMQVYGGDALAFRNGGGRSGGQQAPMPPFLYNYYTNYYPAYPSSSSAYGYPESAAVERPFVPSLPQPYYSTSVFPPSRGIPSPSQMVYLPSASPGSYMQPSPQQAYQTQYRVVQDRNIEDPRAWQAPPTPAPPPPATPSPTPSPPWVISPEGTVRHPVTLPVGTTVTAPVTIPITLPITSPSLSPLTIAFPLTIPGERDFFPPPFRPGDPSPSPPTSPAPSPLPLPYYPYPPYYPPSPRPGPPAAPGNPPDYPRPPTQPSPAPPTPPIVTPPYPIYPYPPYFPYPPPQTPAPSPSPAPTPPENGNPPLPSPVPVRPTPTPRRPGRGGGTDSSEYPEDKMELQRNREEESEAIPWSSSDPVSTSAVKDKGVRRPEEAQQQAFPLRAGTAVKDGQLDITAGVVNGVADETIEGQGVLASEQQGAGVEAEVFLDFLGKAVPPALQTVPTIIPTGKDVISADLSSTLRVKETTPSATISKEGININPSAFDQLMAAIVAKIDSRDRSEPLFLPSICPACKVDIVTYAPIQMPEPDVDSFERARDQLTYLQRQRVPHGVQPARGRSEQGEDRAATVMASMTVEEELTDQTTDEKEAATLPKSSSSEQATEVHDGEDHDVAGNAPVVLPKITSAFLEALHVAEGNKTQTSEEATKRKAAVVNPDTAPETEDLSSLFSPVNRRRRPKEFRSLSRERDGTAYVRNGNQTVPETYIKGSIRLSATPQLKREEITQGTDDIAAPSVYRSRLDAGDEEGTFAVLFACYRPYEDVEPLLMASLEVRVANEMPLHAQS</sequence>
<keyword evidence="2 3" id="KW-0812">Transmembrane</keyword>
<keyword evidence="2" id="KW-0472">Membrane</keyword>
<feature type="region of interest" description="Disordered" evidence="1">
    <location>
        <begin position="698"/>
        <end position="764"/>
    </location>
</feature>
<feature type="region of interest" description="Disordered" evidence="1">
    <location>
        <begin position="386"/>
        <end position="526"/>
    </location>
</feature>
<evidence type="ECO:0000256" key="1">
    <source>
        <dbReference type="SAM" id="MobiDB-lite"/>
    </source>
</evidence>
<gene>
    <name evidence="3" type="ORF">TGVAND_258910</name>
</gene>
<protein>
    <submittedName>
        <fullName evidence="3">Putative transmembrane protein</fullName>
    </submittedName>
</protein>
<organism evidence="3 4">
    <name type="scientific">Toxoplasma gondii VAND</name>
    <dbReference type="NCBI Taxonomy" id="933077"/>
    <lineage>
        <taxon>Eukaryota</taxon>
        <taxon>Sar</taxon>
        <taxon>Alveolata</taxon>
        <taxon>Apicomplexa</taxon>
        <taxon>Conoidasida</taxon>
        <taxon>Coccidia</taxon>
        <taxon>Eucoccidiorida</taxon>
        <taxon>Eimeriorina</taxon>
        <taxon>Sarcocystidae</taxon>
        <taxon>Toxoplasma</taxon>
    </lineage>
</organism>
<reference evidence="3 4" key="2">
    <citation type="journal article" date="2015" name="Eukaryot. Cell">
        <title>Genetic mapping reveals that sinefungin resistance in Toxoplasma gondii is controlled by a putative amino acid transporter locus that can be used as a negative selectable marker.</title>
        <authorList>
            <person name="Behnke M.S."/>
            <person name="Khan A."/>
            <person name="Sibley L.D."/>
        </authorList>
    </citation>
    <scope>NUCLEOTIDE SEQUENCE [LARGE SCALE GENOMIC DNA]</scope>
    <source>
        <strain evidence="3 4">VAND</strain>
    </source>
</reference>
<reference evidence="3 4" key="1">
    <citation type="submission" date="2014-08" db="EMBL/GenBank/DDBJ databases">
        <authorList>
            <person name="Sibley D."/>
            <person name="Venepally P."/>
            <person name="Karamycheva S."/>
            <person name="Hadjithomas M."/>
            <person name="Khan A."/>
            <person name="Brunk B."/>
            <person name="Roos D."/>
            <person name="Caler E."/>
            <person name="Lorenzi H."/>
        </authorList>
    </citation>
    <scope>NUCLEOTIDE SEQUENCE [LARGE SCALE GENOMIC DNA]</scope>
    <source>
        <strain evidence="3 4">VAND</strain>
    </source>
</reference>
<feature type="region of interest" description="Disordered" evidence="1">
    <location>
        <begin position="270"/>
        <end position="300"/>
    </location>
</feature>
<feature type="compositionally biased region" description="Pro residues" evidence="1">
    <location>
        <begin position="386"/>
        <end position="469"/>
    </location>
</feature>
<comment type="caution">
    <text evidence="3">The sequence shown here is derived from an EMBL/GenBank/DDBJ whole genome shotgun (WGS) entry which is preliminary data.</text>
</comment>
<feature type="compositionally biased region" description="Polar residues" evidence="1">
    <location>
        <begin position="502"/>
        <end position="512"/>
    </location>
</feature>
<feature type="region of interest" description="Disordered" evidence="1">
    <location>
        <begin position="788"/>
        <end position="814"/>
    </location>
</feature>
<evidence type="ECO:0000313" key="3">
    <source>
        <dbReference type="EMBL" id="KFH10968.1"/>
    </source>
</evidence>
<feature type="compositionally biased region" description="Pro residues" evidence="1">
    <location>
        <begin position="275"/>
        <end position="295"/>
    </location>
</feature>
<keyword evidence="2" id="KW-1133">Transmembrane helix</keyword>
<feature type="region of interest" description="Disordered" evidence="1">
    <location>
        <begin position="347"/>
        <end position="370"/>
    </location>
</feature>
<feature type="compositionally biased region" description="Pro residues" evidence="1">
    <location>
        <begin position="349"/>
        <end position="370"/>
    </location>
</feature>
<feature type="compositionally biased region" description="Basic and acidic residues" evidence="1">
    <location>
        <begin position="752"/>
        <end position="762"/>
    </location>
</feature>
<dbReference type="OrthoDB" id="332693at2759"/>
<name>A0A086QED6_TOXGO</name>
<dbReference type="EMBL" id="AEYJ02000334">
    <property type="protein sequence ID" value="KFH10968.1"/>
    <property type="molecule type" value="Genomic_DNA"/>
</dbReference>
<proteinExistence type="predicted"/>
<dbReference type="Proteomes" id="UP000028840">
    <property type="component" value="Unassembled WGS sequence"/>
</dbReference>
<evidence type="ECO:0000313" key="4">
    <source>
        <dbReference type="Proteomes" id="UP000028840"/>
    </source>
</evidence>
<dbReference type="VEuPathDB" id="ToxoDB:TGVAND_258910"/>
<feature type="compositionally biased region" description="Basic and acidic residues" evidence="1">
    <location>
        <begin position="513"/>
        <end position="523"/>
    </location>
</feature>
<feature type="transmembrane region" description="Helical" evidence="2">
    <location>
        <begin position="21"/>
        <end position="39"/>
    </location>
</feature>
<feature type="compositionally biased region" description="Basic and acidic residues" evidence="1">
    <location>
        <begin position="483"/>
        <end position="494"/>
    </location>
</feature>
<evidence type="ECO:0000256" key="2">
    <source>
        <dbReference type="SAM" id="Phobius"/>
    </source>
</evidence>